<feature type="region of interest" description="Disordered" evidence="1">
    <location>
        <begin position="1"/>
        <end position="100"/>
    </location>
</feature>
<organism evidence="2 3">
    <name type="scientific">Marchantia polymorpha subsp. ruderalis</name>
    <dbReference type="NCBI Taxonomy" id="1480154"/>
    <lineage>
        <taxon>Eukaryota</taxon>
        <taxon>Viridiplantae</taxon>
        <taxon>Streptophyta</taxon>
        <taxon>Embryophyta</taxon>
        <taxon>Marchantiophyta</taxon>
        <taxon>Marchantiopsida</taxon>
        <taxon>Marchantiidae</taxon>
        <taxon>Marchantiales</taxon>
        <taxon>Marchantiaceae</taxon>
        <taxon>Marchantia</taxon>
    </lineage>
</organism>
<evidence type="ECO:0000256" key="1">
    <source>
        <dbReference type="SAM" id="MobiDB-lite"/>
    </source>
</evidence>
<reference evidence="2" key="1">
    <citation type="submission" date="2016-03" db="EMBL/GenBank/DDBJ databases">
        <title>Mechanisms controlling the formation of the plant cell surface in tip-growing cells are functionally conserved among land plants.</title>
        <authorList>
            <person name="Honkanen S."/>
            <person name="Jones V.A."/>
            <person name="Morieri G."/>
            <person name="Champion C."/>
            <person name="Hetherington A.J."/>
            <person name="Kelly S."/>
            <person name="Saint-Marcoux D."/>
            <person name="Proust H."/>
            <person name="Prescott H."/>
            <person name="Dolan L."/>
        </authorList>
    </citation>
    <scope>NUCLEOTIDE SEQUENCE [LARGE SCALE GENOMIC DNA]</scope>
    <source>
        <tissue evidence="2">Whole gametophyte</tissue>
    </source>
</reference>
<evidence type="ECO:0000313" key="2">
    <source>
        <dbReference type="EMBL" id="OAE35867.1"/>
    </source>
</evidence>
<accession>A0A176WRW4</accession>
<feature type="region of interest" description="Disordered" evidence="1">
    <location>
        <begin position="132"/>
        <end position="166"/>
    </location>
</feature>
<name>A0A176WRW4_MARPO</name>
<dbReference type="AlphaFoldDB" id="A0A176WRW4"/>
<evidence type="ECO:0000313" key="3">
    <source>
        <dbReference type="Proteomes" id="UP000077202"/>
    </source>
</evidence>
<comment type="caution">
    <text evidence="2">The sequence shown here is derived from an EMBL/GenBank/DDBJ whole genome shotgun (WGS) entry which is preliminary data.</text>
</comment>
<sequence length="176" mass="18807">MQPTRLRAMAFAIAGKKYQPKGQRKMSKSRGQHNFGAPDASNGAAARLSPRSRKVYRTRQEGGREGEARDSTDGTFGSLSRRALGGLIGPPRAAGPEEWPPAAENQLLLRQLPPRLRLSLPLVLLDVDEKATRRGKGGGGGGGAAAGKGEIWTEESSPSGPGPEAWTRLVWSDWLA</sequence>
<dbReference type="EMBL" id="LVLJ01000053">
    <property type="protein sequence ID" value="OAE35867.1"/>
    <property type="molecule type" value="Genomic_DNA"/>
</dbReference>
<keyword evidence="3" id="KW-1185">Reference proteome</keyword>
<feature type="compositionally biased region" description="Low complexity" evidence="1">
    <location>
        <begin position="90"/>
        <end position="100"/>
    </location>
</feature>
<dbReference type="Proteomes" id="UP000077202">
    <property type="component" value="Unassembled WGS sequence"/>
</dbReference>
<feature type="compositionally biased region" description="Gly residues" evidence="1">
    <location>
        <begin position="137"/>
        <end position="146"/>
    </location>
</feature>
<gene>
    <name evidence="2" type="ORF">AXG93_4346s1120</name>
</gene>
<feature type="compositionally biased region" description="Basic and acidic residues" evidence="1">
    <location>
        <begin position="58"/>
        <end position="72"/>
    </location>
</feature>
<feature type="compositionally biased region" description="Basic residues" evidence="1">
    <location>
        <begin position="18"/>
        <end position="31"/>
    </location>
</feature>
<protein>
    <submittedName>
        <fullName evidence="2">Uncharacterized protein</fullName>
    </submittedName>
</protein>
<proteinExistence type="predicted"/>